<evidence type="ECO:0000313" key="13">
    <source>
        <dbReference type="Proteomes" id="UP000027987"/>
    </source>
</evidence>
<dbReference type="SUPFAM" id="SSF56954">
    <property type="entry name" value="Outer membrane efflux proteins (OEP)"/>
    <property type="match status" value="1"/>
</dbReference>
<dbReference type="GO" id="GO:0009279">
    <property type="term" value="C:cell outer membrane"/>
    <property type="evidence" value="ECO:0007669"/>
    <property type="project" value="UniProtKB-SubCell"/>
</dbReference>
<keyword evidence="13" id="KW-1185">Reference proteome</keyword>
<comment type="function">
    <text evidence="9">Could be involved in resistance to puromycin, acriflavine and tetraphenylarsonium chloride.</text>
</comment>
<dbReference type="EMBL" id="CP008884">
    <property type="protein sequence ID" value="AIF48259.1"/>
    <property type="molecule type" value="Genomic_DNA"/>
</dbReference>
<organism evidence="12 13">
    <name type="scientific">Dyella japonica A8</name>
    <dbReference type="NCBI Taxonomy" id="1217721"/>
    <lineage>
        <taxon>Bacteria</taxon>
        <taxon>Pseudomonadati</taxon>
        <taxon>Pseudomonadota</taxon>
        <taxon>Gammaproteobacteria</taxon>
        <taxon>Lysobacterales</taxon>
        <taxon>Rhodanobacteraceae</taxon>
        <taxon>Dyella</taxon>
    </lineage>
</organism>
<keyword evidence="3 10" id="KW-1134">Transmembrane beta strand</keyword>
<keyword evidence="7 10" id="KW-0564">Palmitate</keyword>
<evidence type="ECO:0000256" key="10">
    <source>
        <dbReference type="RuleBase" id="RU362097"/>
    </source>
</evidence>
<dbReference type="Gene3D" id="2.20.200.10">
    <property type="entry name" value="Outer membrane efflux proteins (OEP)"/>
    <property type="match status" value="1"/>
</dbReference>
<keyword evidence="8 10" id="KW-0449">Lipoprotein</keyword>
<dbReference type="PANTHER" id="PTHR30203:SF20">
    <property type="entry name" value="MULTIDRUG RESISTANCE OUTER MEMBRANE PROTEIN MDTP-RELATED"/>
    <property type="match status" value="1"/>
</dbReference>
<sequence length="539" mass="57413">MGAQVRAAVRCVASVSVHRYVDDRHVASRAFVFSFRNPAMRSLTLPAAIALSLVLAGCATSRGLHTTGTMTEPGSLKSERSLADVQLSPTAWPAQDWWVAYGDPQLTALIEEALKNNPSLEQAQARARQAQAIADGVNAGRKPQANFDASITGADLSKKNPIYPEYVLGKFAWSKSLTADFSWDLDLWGGKRAAWESALGHSRAVEIEAHAARIELSVNVARAYVQLGYAFATKDVADAELERASRTLEVTRKLVKGGLDTPQQEHLADSQVAGAEQQKVAADRAIDAARSSLSVLLGQGPDRGLDIERPHMADRGPAVLPDKLPVDLLGRRADLVAARWEIEAASKDVKSAKKDFLPNVSVSAVAGLVAVGASTNVLSLQARQYAFGPALSLPIFDGGRRRAHLAAADAGYDAMVARYNGLLISALNDVSDQVSALASVRQQIELEKRSVDDAQKSWDDALKAYKGGLRGPLTPLTSRQQLLTAQQRLALLQSQQADISIRLIEALGGGFDGSGDLAKLGNASSAPPQASGSTETVHP</sequence>
<proteinExistence type="inferred from homology"/>
<dbReference type="GO" id="GO:0015562">
    <property type="term" value="F:efflux transmembrane transporter activity"/>
    <property type="evidence" value="ECO:0007669"/>
    <property type="project" value="InterPro"/>
</dbReference>
<dbReference type="Gene3D" id="1.20.1600.10">
    <property type="entry name" value="Outer membrane efflux proteins (OEP)"/>
    <property type="match status" value="1"/>
</dbReference>
<dbReference type="Proteomes" id="UP000027987">
    <property type="component" value="Chromosome"/>
</dbReference>
<dbReference type="AlphaFoldDB" id="A0A075K209"/>
<evidence type="ECO:0000313" key="12">
    <source>
        <dbReference type="EMBL" id="AIF48259.1"/>
    </source>
</evidence>
<evidence type="ECO:0000256" key="2">
    <source>
        <dbReference type="ARBA" id="ARBA00007613"/>
    </source>
</evidence>
<evidence type="ECO:0000256" key="6">
    <source>
        <dbReference type="ARBA" id="ARBA00023136"/>
    </source>
</evidence>
<evidence type="ECO:0000256" key="8">
    <source>
        <dbReference type="ARBA" id="ARBA00023288"/>
    </source>
</evidence>
<evidence type="ECO:0000256" key="4">
    <source>
        <dbReference type="ARBA" id="ARBA00022692"/>
    </source>
</evidence>
<evidence type="ECO:0000256" key="5">
    <source>
        <dbReference type="ARBA" id="ARBA00022729"/>
    </source>
</evidence>
<name>A0A075K209_9GAMM</name>
<dbReference type="InterPro" id="IPR003423">
    <property type="entry name" value="OMP_efflux"/>
</dbReference>
<dbReference type="HOGENOM" id="CLU_012817_13_2_6"/>
<evidence type="ECO:0000256" key="1">
    <source>
        <dbReference type="ARBA" id="ARBA00004370"/>
    </source>
</evidence>
<dbReference type="PANTHER" id="PTHR30203">
    <property type="entry name" value="OUTER MEMBRANE CATION EFFLUX PROTEIN"/>
    <property type="match status" value="1"/>
</dbReference>
<dbReference type="Pfam" id="PF02321">
    <property type="entry name" value="OEP"/>
    <property type="match status" value="2"/>
</dbReference>
<evidence type="ECO:0000256" key="7">
    <source>
        <dbReference type="ARBA" id="ARBA00023139"/>
    </source>
</evidence>
<dbReference type="KEGG" id="dja:HY57_13890"/>
<dbReference type="STRING" id="1217721.HY57_13890"/>
<comment type="similarity">
    <text evidence="2 10">Belongs to the outer membrane factor (OMF) (TC 1.B.17) family.</text>
</comment>
<evidence type="ECO:0000256" key="11">
    <source>
        <dbReference type="SAM" id="MobiDB-lite"/>
    </source>
</evidence>
<dbReference type="NCBIfam" id="TIGR01845">
    <property type="entry name" value="outer_NodT"/>
    <property type="match status" value="1"/>
</dbReference>
<evidence type="ECO:0000256" key="9">
    <source>
        <dbReference type="ARBA" id="ARBA00037313"/>
    </source>
</evidence>
<feature type="compositionally biased region" description="Polar residues" evidence="11">
    <location>
        <begin position="522"/>
        <end position="539"/>
    </location>
</feature>
<keyword evidence="4 10" id="KW-0812">Transmembrane</keyword>
<dbReference type="PATRIC" id="fig|1217721.7.peg.2864"/>
<reference evidence="12 13" key="1">
    <citation type="submission" date="2014-07" db="EMBL/GenBank/DDBJ databases">
        <title>Complete Genome Sequence of Dyella japonica Strain A8 Isolated from Malaysian Tropical Soil.</title>
        <authorList>
            <person name="Hui R.K.H."/>
            <person name="Chen J.-W."/>
            <person name="Chan K.-G."/>
            <person name="Leung F.C.C."/>
        </authorList>
    </citation>
    <scope>NUCLEOTIDE SEQUENCE [LARGE SCALE GENOMIC DNA]</scope>
    <source>
        <strain evidence="12 13">A8</strain>
    </source>
</reference>
<gene>
    <name evidence="12" type="ORF">HY57_13890</name>
</gene>
<comment type="subcellular location">
    <subcellularLocation>
        <location evidence="10">Cell outer membrane</location>
        <topology evidence="10">Lipid-anchor</topology>
    </subcellularLocation>
    <subcellularLocation>
        <location evidence="1">Membrane</location>
    </subcellularLocation>
</comment>
<keyword evidence="6 10" id="KW-0472">Membrane</keyword>
<protein>
    <submittedName>
        <fullName evidence="12">Multidrug RND transporter</fullName>
    </submittedName>
</protein>
<dbReference type="InterPro" id="IPR010131">
    <property type="entry name" value="MdtP/NodT-like"/>
</dbReference>
<keyword evidence="5" id="KW-0732">Signal</keyword>
<feature type="region of interest" description="Disordered" evidence="11">
    <location>
        <begin position="518"/>
        <end position="539"/>
    </location>
</feature>
<accession>A0A075K209</accession>
<evidence type="ECO:0000256" key="3">
    <source>
        <dbReference type="ARBA" id="ARBA00022452"/>
    </source>
</evidence>